<evidence type="ECO:0000256" key="2">
    <source>
        <dbReference type="ARBA" id="ARBA00006577"/>
    </source>
</evidence>
<dbReference type="Pfam" id="PF00254">
    <property type="entry name" value="FKBP_C"/>
    <property type="match status" value="2"/>
</dbReference>
<evidence type="ECO:0000313" key="10">
    <source>
        <dbReference type="Proteomes" id="UP001501803"/>
    </source>
</evidence>
<dbReference type="PROSITE" id="PS50059">
    <property type="entry name" value="FKBP_PPIASE"/>
    <property type="match status" value="2"/>
</dbReference>
<proteinExistence type="inferred from homology"/>
<comment type="catalytic activity">
    <reaction evidence="1 6">
        <text>[protein]-peptidylproline (omega=180) = [protein]-peptidylproline (omega=0)</text>
        <dbReference type="Rhea" id="RHEA:16237"/>
        <dbReference type="Rhea" id="RHEA-COMP:10747"/>
        <dbReference type="Rhea" id="RHEA-COMP:10748"/>
        <dbReference type="ChEBI" id="CHEBI:83833"/>
        <dbReference type="ChEBI" id="CHEBI:83834"/>
        <dbReference type="EC" id="5.2.1.8"/>
    </reaction>
</comment>
<evidence type="ECO:0000256" key="7">
    <source>
        <dbReference type="SAM" id="SignalP"/>
    </source>
</evidence>
<dbReference type="InterPro" id="IPR001179">
    <property type="entry name" value="PPIase_FKBP_dom"/>
</dbReference>
<dbReference type="PANTHER" id="PTHR43811">
    <property type="entry name" value="FKBP-TYPE PEPTIDYL-PROLYL CIS-TRANS ISOMERASE FKPA"/>
    <property type="match status" value="1"/>
</dbReference>
<feature type="chain" id="PRO_5045161744" description="peptidylprolyl isomerase" evidence="7">
    <location>
        <begin position="28"/>
        <end position="322"/>
    </location>
</feature>
<evidence type="ECO:0000256" key="1">
    <source>
        <dbReference type="ARBA" id="ARBA00000971"/>
    </source>
</evidence>
<keyword evidence="5 6" id="KW-0413">Isomerase</keyword>
<dbReference type="GO" id="GO:0016853">
    <property type="term" value="F:isomerase activity"/>
    <property type="evidence" value="ECO:0007669"/>
    <property type="project" value="UniProtKB-KW"/>
</dbReference>
<feature type="domain" description="PPIase FKBP-type" evidence="8">
    <location>
        <begin position="229"/>
        <end position="322"/>
    </location>
</feature>
<dbReference type="PANTHER" id="PTHR43811:SF23">
    <property type="entry name" value="FKBP-TYPE 22 KDA PEPTIDYL-PROLYL CIS-TRANS ISOMERASE"/>
    <property type="match status" value="1"/>
</dbReference>
<dbReference type="Gene3D" id="3.10.50.40">
    <property type="match status" value="2"/>
</dbReference>
<keyword evidence="10" id="KW-1185">Reference proteome</keyword>
<keyword evidence="4 6" id="KW-0697">Rotamase</keyword>
<evidence type="ECO:0000256" key="6">
    <source>
        <dbReference type="PROSITE-ProRule" id="PRU00277"/>
    </source>
</evidence>
<comment type="caution">
    <text evidence="9">The sequence shown here is derived from an EMBL/GenBank/DDBJ whole genome shotgun (WGS) entry which is preliminary data.</text>
</comment>
<feature type="domain" description="PPIase FKBP-type" evidence="8">
    <location>
        <begin position="83"/>
        <end position="174"/>
    </location>
</feature>
<comment type="similarity">
    <text evidence="2">Belongs to the FKBP-type PPIase family.</text>
</comment>
<dbReference type="EMBL" id="BAABCN010000002">
    <property type="protein sequence ID" value="GAA3867954.1"/>
    <property type="molecule type" value="Genomic_DNA"/>
</dbReference>
<gene>
    <name evidence="9" type="ORF">GCM10022381_09250</name>
</gene>
<evidence type="ECO:0000313" key="9">
    <source>
        <dbReference type="EMBL" id="GAA3867954.1"/>
    </source>
</evidence>
<feature type="signal peptide" evidence="7">
    <location>
        <begin position="1"/>
        <end position="27"/>
    </location>
</feature>
<dbReference type="SUPFAM" id="SSF54534">
    <property type="entry name" value="FKBP-like"/>
    <property type="match status" value="2"/>
</dbReference>
<evidence type="ECO:0000259" key="8">
    <source>
        <dbReference type="PROSITE" id="PS50059"/>
    </source>
</evidence>
<evidence type="ECO:0000256" key="4">
    <source>
        <dbReference type="ARBA" id="ARBA00023110"/>
    </source>
</evidence>
<protein>
    <recommendedName>
        <fullName evidence="3 6">peptidylprolyl isomerase</fullName>
        <ecNumber evidence="3 6">5.2.1.8</ecNumber>
    </recommendedName>
</protein>
<sequence>MRKASALIATAALLAAALTGCSAPGTAAADCKAPVKSGAASELIDVTGDFGTAPTVDFPTPLKTKTTQRTQIIEGSGDPLVKNQMVTVDFSVYNGTSGKLIEATGYDGEKAATLVLNDSTMKGLVDGLLCTQVGERVAVAVSPADGFGPQGGQEQLGVAATDSLVFVMDVVKAYLPRANGKDQPVASGLPSVVLDKDGAPGITIPSGAAPTKLTIGVLKKGNGAEVKEGDTVTVQYTGVVWDTKKVFDSSWEKGTPAQFVAADGSKVQGGVITGFADALIGQTVGSQIIAVIPPDQGYGDQESATIPANSTLVFVVDILGVN</sequence>
<accession>A0ABP7K7I9</accession>
<dbReference type="RefSeq" id="WP_345062733.1">
    <property type="nucleotide sequence ID" value="NZ_BAABCN010000002.1"/>
</dbReference>
<dbReference type="InterPro" id="IPR046357">
    <property type="entry name" value="PPIase_dom_sf"/>
</dbReference>
<dbReference type="PROSITE" id="PS51257">
    <property type="entry name" value="PROKAR_LIPOPROTEIN"/>
    <property type="match status" value="1"/>
</dbReference>
<keyword evidence="7" id="KW-0732">Signal</keyword>
<name>A0ABP7K7I9_9MICO</name>
<reference evidence="10" key="1">
    <citation type="journal article" date="2019" name="Int. J. Syst. Evol. Microbiol.">
        <title>The Global Catalogue of Microorganisms (GCM) 10K type strain sequencing project: providing services to taxonomists for standard genome sequencing and annotation.</title>
        <authorList>
            <consortium name="The Broad Institute Genomics Platform"/>
            <consortium name="The Broad Institute Genome Sequencing Center for Infectious Disease"/>
            <person name="Wu L."/>
            <person name="Ma J."/>
        </authorList>
    </citation>
    <scope>NUCLEOTIDE SEQUENCE [LARGE SCALE GENOMIC DNA]</scope>
    <source>
        <strain evidence="10">JCM 17021</strain>
    </source>
</reference>
<dbReference type="EC" id="5.2.1.8" evidence="3 6"/>
<dbReference type="Proteomes" id="UP001501803">
    <property type="component" value="Unassembled WGS sequence"/>
</dbReference>
<evidence type="ECO:0000256" key="5">
    <source>
        <dbReference type="ARBA" id="ARBA00023235"/>
    </source>
</evidence>
<evidence type="ECO:0000256" key="3">
    <source>
        <dbReference type="ARBA" id="ARBA00013194"/>
    </source>
</evidence>
<organism evidence="9 10">
    <name type="scientific">Leifsonia kafniensis</name>
    <dbReference type="NCBI Taxonomy" id="475957"/>
    <lineage>
        <taxon>Bacteria</taxon>
        <taxon>Bacillati</taxon>
        <taxon>Actinomycetota</taxon>
        <taxon>Actinomycetes</taxon>
        <taxon>Micrococcales</taxon>
        <taxon>Microbacteriaceae</taxon>
        <taxon>Leifsonia</taxon>
    </lineage>
</organism>